<reference evidence="3 4" key="1">
    <citation type="journal article" date="2014" name="Genome Announc.">
        <title>Draft Genome Sequences of Two Vibrionaceae Species, Vibrio ponticus C121 and Photobacterium aphoticum C119, Isolated as Coral Reef Microbiota.</title>
        <authorList>
            <person name="Al-saari N."/>
            <person name="Meirelles P.M."/>
            <person name="Mino S."/>
            <person name="Suda W."/>
            <person name="Oshima K."/>
            <person name="Hattori M."/>
            <person name="Ohkuma M."/>
            <person name="Thompson F.L."/>
            <person name="Gomez-Gil B."/>
            <person name="Sawabe T."/>
            <person name="Sawabe T."/>
        </authorList>
    </citation>
    <scope>NUCLEOTIDE SEQUENCE [LARGE SCALE GENOMIC DNA]</scope>
    <source>
        <strain evidence="3 4">JCM 19237</strain>
    </source>
</reference>
<dbReference type="PANTHER" id="PTHR30537">
    <property type="entry name" value="HTH-TYPE TRANSCRIPTIONAL REGULATOR"/>
    <property type="match status" value="1"/>
</dbReference>
<dbReference type="EMBL" id="BBMN01000004">
    <property type="protein sequence ID" value="GAL04580.1"/>
    <property type="molecule type" value="Genomic_DNA"/>
</dbReference>
<dbReference type="Pfam" id="PF03466">
    <property type="entry name" value="LysR_substrate"/>
    <property type="match status" value="1"/>
</dbReference>
<gene>
    <name evidence="3" type="ORF">JCM19237_1252</name>
</gene>
<dbReference type="InterPro" id="IPR058163">
    <property type="entry name" value="LysR-type_TF_proteobact-type"/>
</dbReference>
<dbReference type="CDD" id="cd08422">
    <property type="entry name" value="PBP2_CrgA_like"/>
    <property type="match status" value="1"/>
</dbReference>
<dbReference type="InterPro" id="IPR005119">
    <property type="entry name" value="LysR_subst-bd"/>
</dbReference>
<comment type="similarity">
    <text evidence="1">Belongs to the LysR transcriptional regulatory family.</text>
</comment>
<feature type="domain" description="LysR substrate-binding" evidence="2">
    <location>
        <begin position="11"/>
        <end position="165"/>
    </location>
</feature>
<dbReference type="GO" id="GO:0006351">
    <property type="term" value="P:DNA-templated transcription"/>
    <property type="evidence" value="ECO:0007669"/>
    <property type="project" value="TreeGrafter"/>
</dbReference>
<evidence type="ECO:0000256" key="1">
    <source>
        <dbReference type="ARBA" id="ARBA00009437"/>
    </source>
</evidence>
<protein>
    <submittedName>
        <fullName evidence="3">Transcriptional regulator LysR family</fullName>
    </submittedName>
</protein>
<dbReference type="Proteomes" id="UP000029227">
    <property type="component" value="Unassembled WGS sequence"/>
</dbReference>
<dbReference type="Gene3D" id="3.40.190.290">
    <property type="match status" value="1"/>
</dbReference>
<evidence type="ECO:0000313" key="4">
    <source>
        <dbReference type="Proteomes" id="UP000029227"/>
    </source>
</evidence>
<name>A0A090QN66_9GAMM</name>
<sequence length="197" mass="22166">MHPTNLREMADCDIMIAPFLPCDQSLVAKPLAKYRRVFCASPQYIAQHGLPRHPQELSQHQCITNTNCPNQELSWKWESKEAEGVVDVSGTISTDSVDIATNLALAGMGIALIPLDQINHLLEKGELVDVFNCEYYQWGELYAVYRSRQYTPERFAVFMTELRQYISSHCNTHSGPNRMKVVPAAPLSSYAAMPAHP</sequence>
<dbReference type="STRING" id="754436.JCM19237_1252"/>
<evidence type="ECO:0000259" key="2">
    <source>
        <dbReference type="Pfam" id="PF03466"/>
    </source>
</evidence>
<dbReference type="SUPFAM" id="SSF53850">
    <property type="entry name" value="Periplasmic binding protein-like II"/>
    <property type="match status" value="1"/>
</dbReference>
<organism evidence="3 4">
    <name type="scientific">Photobacterium aphoticum</name>
    <dbReference type="NCBI Taxonomy" id="754436"/>
    <lineage>
        <taxon>Bacteria</taxon>
        <taxon>Pseudomonadati</taxon>
        <taxon>Pseudomonadota</taxon>
        <taxon>Gammaproteobacteria</taxon>
        <taxon>Vibrionales</taxon>
        <taxon>Vibrionaceae</taxon>
        <taxon>Photobacterium</taxon>
    </lineage>
</organism>
<dbReference type="GO" id="GO:0003700">
    <property type="term" value="F:DNA-binding transcription factor activity"/>
    <property type="evidence" value="ECO:0007669"/>
    <property type="project" value="TreeGrafter"/>
</dbReference>
<accession>A0A090QN66</accession>
<evidence type="ECO:0000313" key="3">
    <source>
        <dbReference type="EMBL" id="GAL04580.1"/>
    </source>
</evidence>
<dbReference type="GO" id="GO:0043565">
    <property type="term" value="F:sequence-specific DNA binding"/>
    <property type="evidence" value="ECO:0007669"/>
    <property type="project" value="TreeGrafter"/>
</dbReference>
<proteinExistence type="inferred from homology"/>
<dbReference type="PANTHER" id="PTHR30537:SF5">
    <property type="entry name" value="HTH-TYPE TRANSCRIPTIONAL ACTIVATOR TTDR-RELATED"/>
    <property type="match status" value="1"/>
</dbReference>
<dbReference type="AlphaFoldDB" id="A0A090QN66"/>
<dbReference type="eggNOG" id="COG0583">
    <property type="taxonomic scope" value="Bacteria"/>
</dbReference>
<comment type="caution">
    <text evidence="3">The sequence shown here is derived from an EMBL/GenBank/DDBJ whole genome shotgun (WGS) entry which is preliminary data.</text>
</comment>